<comment type="caution">
    <text evidence="6">The sequence shown here is derived from an EMBL/GenBank/DDBJ whole genome shotgun (WGS) entry which is preliminary data.</text>
</comment>
<gene>
    <name evidence="6" type="ORF">AB1Y20_006341</name>
</gene>
<dbReference type="PANTHER" id="PTHR12406:SF7">
    <property type="entry name" value="PATATIN-LIKE PHOSPHOLIPASE DOMAIN-CONTAINING PROTEIN 4"/>
    <property type="match status" value="1"/>
</dbReference>
<feature type="region of interest" description="Disordered" evidence="3">
    <location>
        <begin position="1"/>
        <end position="46"/>
    </location>
</feature>
<dbReference type="Gene3D" id="3.40.1090.10">
    <property type="entry name" value="Cytosolic phospholipase A2 catalytic domain"/>
    <property type="match status" value="1"/>
</dbReference>
<feature type="short sequence motif" description="GXSXG" evidence="2">
    <location>
        <begin position="90"/>
        <end position="94"/>
    </location>
</feature>
<name>A0AB34J2G6_PRYPA</name>
<protein>
    <recommendedName>
        <fullName evidence="5">PNPLA domain-containing protein</fullName>
    </recommendedName>
</protein>
<dbReference type="PANTHER" id="PTHR12406">
    <property type="entry name" value="CALCIUM-INDEPENDENT PHOSPHOLIPASE A2 IPLA2 -RELATED"/>
    <property type="match status" value="1"/>
</dbReference>
<proteinExistence type="predicted"/>
<comment type="caution">
    <text evidence="2">Lacks conserved residue(s) required for the propagation of feature annotation.</text>
</comment>
<keyword evidence="4" id="KW-0812">Transmembrane</keyword>
<dbReference type="SUPFAM" id="SSF52151">
    <property type="entry name" value="FabD/lysophospholipase-like"/>
    <property type="match status" value="1"/>
</dbReference>
<dbReference type="GO" id="GO:0005737">
    <property type="term" value="C:cytoplasm"/>
    <property type="evidence" value="ECO:0007669"/>
    <property type="project" value="TreeGrafter"/>
</dbReference>
<dbReference type="AlphaFoldDB" id="A0AB34J2G6"/>
<keyword evidence="1" id="KW-0443">Lipid metabolism</keyword>
<dbReference type="GO" id="GO:0004806">
    <property type="term" value="F:triacylglycerol lipase activity"/>
    <property type="evidence" value="ECO:0007669"/>
    <property type="project" value="TreeGrafter"/>
</dbReference>
<evidence type="ECO:0000256" key="3">
    <source>
        <dbReference type="SAM" id="MobiDB-lite"/>
    </source>
</evidence>
<keyword evidence="7" id="KW-1185">Reference proteome</keyword>
<dbReference type="InterPro" id="IPR016035">
    <property type="entry name" value="Acyl_Trfase/lysoPLipase"/>
</dbReference>
<reference evidence="6 7" key="1">
    <citation type="journal article" date="2024" name="Science">
        <title>Giant polyketide synthase enzymes in the biosynthesis of giant marine polyether toxins.</title>
        <authorList>
            <person name="Fallon T.R."/>
            <person name="Shende V.V."/>
            <person name="Wierzbicki I.H."/>
            <person name="Pendleton A.L."/>
            <person name="Watervoot N.F."/>
            <person name="Auber R.P."/>
            <person name="Gonzalez D.J."/>
            <person name="Wisecaver J.H."/>
            <person name="Moore B.S."/>
        </authorList>
    </citation>
    <scope>NUCLEOTIDE SEQUENCE [LARGE SCALE GENOMIC DNA]</scope>
    <source>
        <strain evidence="6 7">12B1</strain>
    </source>
</reference>
<evidence type="ECO:0000313" key="7">
    <source>
        <dbReference type="Proteomes" id="UP001515480"/>
    </source>
</evidence>
<dbReference type="GO" id="GO:0005811">
    <property type="term" value="C:lipid droplet"/>
    <property type="evidence" value="ECO:0007669"/>
    <property type="project" value="TreeGrafter"/>
</dbReference>
<evidence type="ECO:0000259" key="5">
    <source>
        <dbReference type="PROSITE" id="PS51635"/>
    </source>
</evidence>
<keyword evidence="4" id="KW-0472">Membrane</keyword>
<feature type="compositionally biased region" description="Basic and acidic residues" evidence="3">
    <location>
        <begin position="23"/>
        <end position="42"/>
    </location>
</feature>
<evidence type="ECO:0000256" key="1">
    <source>
        <dbReference type="ARBA" id="ARBA00023098"/>
    </source>
</evidence>
<feature type="transmembrane region" description="Helical" evidence="4">
    <location>
        <begin position="358"/>
        <end position="380"/>
    </location>
</feature>
<feature type="domain" description="PNPLA" evidence="5">
    <location>
        <begin position="54"/>
        <end position="224"/>
    </location>
</feature>
<feature type="region of interest" description="Disordered" evidence="3">
    <location>
        <begin position="387"/>
        <end position="435"/>
    </location>
</feature>
<sequence length="435" mass="48526">MIGKPHQAREIAWSTNESSATAAEKRARTMDGLHHRGTKERPPAPAVPRRKLTFSFDSSGWLYVYHLGAAQFLQRHLLPHLPRDSVAFSGSSGGALVAAALCTGIEIEELAAFVIGCHYECQFNPFHMLPCAEAALKKYLPPDAHILCENRLRVLLTRVSTKWPFVRPEAMTTFATKEVLAGALRASCHIPIFGGMRPYALTGAAGEALGAFYDGLFWPSVFFAWRAFDRSDTLLKVSGLGWPTAHIRPPLPMPMNWTVLPPSEKTLWRLYASGYDDAARFFDRRTAKMKVDGKQVLPEPIPAQPRGWMLSKLIMLGWLHLVFITVLFPLVAPYLVCRQLWRRPLRGAFLTQSLKQTLIIAILLPLWPIVGVYLLCRWLLDSDAPSSSGVDSLEDQRLDAALPPSLMQRVRLNSPRRKRPSSRGRGETQSPSATG</sequence>
<dbReference type="GO" id="GO:0016020">
    <property type="term" value="C:membrane"/>
    <property type="evidence" value="ECO:0007669"/>
    <property type="project" value="TreeGrafter"/>
</dbReference>
<dbReference type="InterPro" id="IPR033562">
    <property type="entry name" value="PLPL"/>
</dbReference>
<feature type="transmembrane region" description="Helical" evidence="4">
    <location>
        <begin position="313"/>
        <end position="337"/>
    </location>
</feature>
<accession>A0AB34J2G6</accession>
<dbReference type="EMBL" id="JBGBPQ010000014">
    <property type="protein sequence ID" value="KAL1511547.1"/>
    <property type="molecule type" value="Genomic_DNA"/>
</dbReference>
<keyword evidence="4" id="KW-1133">Transmembrane helix</keyword>
<dbReference type="InterPro" id="IPR002641">
    <property type="entry name" value="PNPLA_dom"/>
</dbReference>
<dbReference type="PROSITE" id="PS51635">
    <property type="entry name" value="PNPLA"/>
    <property type="match status" value="1"/>
</dbReference>
<dbReference type="GO" id="GO:0055088">
    <property type="term" value="P:lipid homeostasis"/>
    <property type="evidence" value="ECO:0007669"/>
    <property type="project" value="TreeGrafter"/>
</dbReference>
<organism evidence="6 7">
    <name type="scientific">Prymnesium parvum</name>
    <name type="common">Toxic golden alga</name>
    <dbReference type="NCBI Taxonomy" id="97485"/>
    <lineage>
        <taxon>Eukaryota</taxon>
        <taxon>Haptista</taxon>
        <taxon>Haptophyta</taxon>
        <taxon>Prymnesiophyceae</taxon>
        <taxon>Prymnesiales</taxon>
        <taxon>Prymnesiaceae</taxon>
        <taxon>Prymnesium</taxon>
    </lineage>
</organism>
<dbReference type="GO" id="GO:0019433">
    <property type="term" value="P:triglyceride catabolic process"/>
    <property type="evidence" value="ECO:0007669"/>
    <property type="project" value="TreeGrafter"/>
</dbReference>
<evidence type="ECO:0000256" key="2">
    <source>
        <dbReference type="PROSITE-ProRule" id="PRU01161"/>
    </source>
</evidence>
<evidence type="ECO:0000256" key="4">
    <source>
        <dbReference type="SAM" id="Phobius"/>
    </source>
</evidence>
<evidence type="ECO:0000313" key="6">
    <source>
        <dbReference type="EMBL" id="KAL1511547.1"/>
    </source>
</evidence>
<dbReference type="Proteomes" id="UP001515480">
    <property type="component" value="Unassembled WGS sequence"/>
</dbReference>